<accession>A0ABP3EUR1</accession>
<organism evidence="1 2">
    <name type="scientific">Streptomyces polychromogenes</name>
    <dbReference type="NCBI Taxonomy" id="67342"/>
    <lineage>
        <taxon>Bacteria</taxon>
        <taxon>Bacillati</taxon>
        <taxon>Actinomycetota</taxon>
        <taxon>Actinomycetes</taxon>
        <taxon>Kitasatosporales</taxon>
        <taxon>Streptomycetaceae</taxon>
        <taxon>Streptomyces</taxon>
    </lineage>
</organism>
<dbReference type="EMBL" id="BAAABV010000011">
    <property type="protein sequence ID" value="GAA0279684.1"/>
    <property type="molecule type" value="Genomic_DNA"/>
</dbReference>
<reference evidence="2" key="1">
    <citation type="journal article" date="2019" name="Int. J. Syst. Evol. Microbiol.">
        <title>The Global Catalogue of Microorganisms (GCM) 10K type strain sequencing project: providing services to taxonomists for standard genome sequencing and annotation.</title>
        <authorList>
            <consortium name="The Broad Institute Genomics Platform"/>
            <consortium name="The Broad Institute Genome Sequencing Center for Infectious Disease"/>
            <person name="Wu L."/>
            <person name="Ma J."/>
        </authorList>
    </citation>
    <scope>NUCLEOTIDE SEQUENCE [LARGE SCALE GENOMIC DNA]</scope>
    <source>
        <strain evidence="2">JCM 4505</strain>
    </source>
</reference>
<proteinExistence type="predicted"/>
<name>A0ABP3EUR1_9ACTN</name>
<evidence type="ECO:0000313" key="2">
    <source>
        <dbReference type="Proteomes" id="UP001501867"/>
    </source>
</evidence>
<protein>
    <submittedName>
        <fullName evidence="1">Uncharacterized protein</fullName>
    </submittedName>
</protein>
<gene>
    <name evidence="1" type="ORF">GCM10010302_16740</name>
</gene>
<evidence type="ECO:0000313" key="1">
    <source>
        <dbReference type="EMBL" id="GAA0279684.1"/>
    </source>
</evidence>
<comment type="caution">
    <text evidence="1">The sequence shown here is derived from an EMBL/GenBank/DDBJ whole genome shotgun (WGS) entry which is preliminary data.</text>
</comment>
<sequence length="64" mass="6618">MNQAFTGIVCVGSYAPSQARRALLLGRETTVSRSVLDDRLALEIALASSFGVRPGATAPAGGIR</sequence>
<dbReference type="Proteomes" id="UP001501867">
    <property type="component" value="Unassembled WGS sequence"/>
</dbReference>
<keyword evidence="2" id="KW-1185">Reference proteome</keyword>